<keyword evidence="4" id="KW-1185">Reference proteome</keyword>
<dbReference type="AlphaFoldDB" id="A0A7G6WW18"/>
<name>A0A7G6WW18_9ACTN</name>
<evidence type="ECO:0000313" key="4">
    <source>
        <dbReference type="Proteomes" id="UP000515563"/>
    </source>
</evidence>
<reference evidence="4" key="1">
    <citation type="submission" date="2019-09" db="EMBL/GenBank/DDBJ databases">
        <title>Antimicrobial potential of Antarctic Bacteria.</title>
        <authorList>
            <person name="Benaud N."/>
            <person name="Edwards R.J."/>
            <person name="Ferrari B.C."/>
        </authorList>
    </citation>
    <scope>NUCLEOTIDE SEQUENCE [LARGE SCALE GENOMIC DNA]</scope>
    <source>
        <strain evidence="4">SPB151</strain>
    </source>
</reference>
<dbReference type="InterPro" id="IPR002525">
    <property type="entry name" value="Transp_IS110-like_N"/>
</dbReference>
<dbReference type="GO" id="GO:0006313">
    <property type="term" value="P:DNA transposition"/>
    <property type="evidence" value="ECO:0007669"/>
    <property type="project" value="InterPro"/>
</dbReference>
<dbReference type="Pfam" id="PF01548">
    <property type="entry name" value="DEDD_Tnp_IS110"/>
    <property type="match status" value="1"/>
</dbReference>
<evidence type="ECO:0000259" key="2">
    <source>
        <dbReference type="Pfam" id="PF01548"/>
    </source>
</evidence>
<feature type="region of interest" description="Disordered" evidence="1">
    <location>
        <begin position="96"/>
        <end position="131"/>
    </location>
</feature>
<feature type="compositionally biased region" description="Basic and acidic residues" evidence="1">
    <location>
        <begin position="121"/>
        <end position="131"/>
    </location>
</feature>
<dbReference type="RefSeq" id="WP_185447134.1">
    <property type="nucleotide sequence ID" value="NZ_CP043661.1"/>
</dbReference>
<protein>
    <submittedName>
        <fullName evidence="3">IS110 family transposase</fullName>
    </submittedName>
</protein>
<feature type="domain" description="Transposase IS110-like N-terminal" evidence="2">
    <location>
        <begin position="9"/>
        <end position="81"/>
    </location>
</feature>
<proteinExistence type="predicted"/>
<accession>A0A7G6WW18</accession>
<sequence length="131" mass="14220">MSTLGRSVLGIDTHKHFHVAVSLDGLGRREGELLFAANEAGTRRLLDRSSEHGAPLTAGVEGTGNYGYRLTRTLQAAGITVSRSTDQIGPIGDAKARVTRSTPKPPLALSCPGKQTRSRRTVREPWKPYER</sequence>
<dbReference type="KEGG" id="kqi:F1D05_10110"/>
<dbReference type="GO" id="GO:0004803">
    <property type="term" value="F:transposase activity"/>
    <property type="evidence" value="ECO:0007669"/>
    <property type="project" value="InterPro"/>
</dbReference>
<dbReference type="EMBL" id="CP043661">
    <property type="protein sequence ID" value="QNE18183.1"/>
    <property type="molecule type" value="Genomic_DNA"/>
</dbReference>
<gene>
    <name evidence="3" type="ORF">F1D05_10110</name>
</gene>
<reference evidence="3 4" key="2">
    <citation type="journal article" date="2020" name="Microbiol. Resour. Announc.">
        <title>Antarctic desert soil bacteria exhibit high novel natural product potential, evaluated through long-read genome sequencing and comparative genomics.</title>
        <authorList>
            <person name="Benaud N."/>
            <person name="Edwards R.J."/>
            <person name="Amos T.G."/>
            <person name="D'Agostino P.M."/>
            <person name="Gutierrez-Chavez C."/>
            <person name="Montgomery K."/>
            <person name="Nicetic I."/>
            <person name="Ferrari B.C."/>
        </authorList>
    </citation>
    <scope>NUCLEOTIDE SEQUENCE [LARGE SCALE GENOMIC DNA]</scope>
    <source>
        <strain evidence="3 4">SPB151</strain>
    </source>
</reference>
<dbReference type="GO" id="GO:0003677">
    <property type="term" value="F:DNA binding"/>
    <property type="evidence" value="ECO:0007669"/>
    <property type="project" value="InterPro"/>
</dbReference>
<organism evidence="3 4">
    <name type="scientific">Kribbella qitaiheensis</name>
    <dbReference type="NCBI Taxonomy" id="1544730"/>
    <lineage>
        <taxon>Bacteria</taxon>
        <taxon>Bacillati</taxon>
        <taxon>Actinomycetota</taxon>
        <taxon>Actinomycetes</taxon>
        <taxon>Propionibacteriales</taxon>
        <taxon>Kribbellaceae</taxon>
        <taxon>Kribbella</taxon>
    </lineage>
</organism>
<dbReference type="Proteomes" id="UP000515563">
    <property type="component" value="Chromosome"/>
</dbReference>
<evidence type="ECO:0000256" key="1">
    <source>
        <dbReference type="SAM" id="MobiDB-lite"/>
    </source>
</evidence>
<evidence type="ECO:0000313" key="3">
    <source>
        <dbReference type="EMBL" id="QNE18183.1"/>
    </source>
</evidence>